<feature type="transmembrane region" description="Helical" evidence="9">
    <location>
        <begin position="359"/>
        <end position="378"/>
    </location>
</feature>
<dbReference type="PANTHER" id="PTHR37324:SF2">
    <property type="entry name" value="PTS SYSTEM GALACTITOL-SPECIFIC EIIC COMPONENT"/>
    <property type="match status" value="1"/>
</dbReference>
<keyword evidence="11" id="KW-1185">Reference proteome</keyword>
<dbReference type="RefSeq" id="WP_406789902.1">
    <property type="nucleotide sequence ID" value="NZ_JBJIAA010000029.1"/>
</dbReference>
<feature type="transmembrane region" description="Helical" evidence="9">
    <location>
        <begin position="227"/>
        <end position="245"/>
    </location>
</feature>
<feature type="transmembrane region" description="Helical" evidence="9">
    <location>
        <begin position="332"/>
        <end position="352"/>
    </location>
</feature>
<feature type="transmembrane region" description="Helical" evidence="9">
    <location>
        <begin position="175"/>
        <end position="196"/>
    </location>
</feature>
<evidence type="ECO:0000256" key="3">
    <source>
        <dbReference type="ARBA" id="ARBA00022475"/>
    </source>
</evidence>
<evidence type="ECO:0000256" key="6">
    <source>
        <dbReference type="ARBA" id="ARBA00022692"/>
    </source>
</evidence>
<comment type="subcellular location">
    <subcellularLocation>
        <location evidence="1">Cell membrane</location>
        <topology evidence="1">Multi-pass membrane protein</topology>
    </subcellularLocation>
</comment>
<dbReference type="PANTHER" id="PTHR37324">
    <property type="entry name" value="PTS SYSTEM GALACTITOL-SPECIFIC EIIC COMPONENT"/>
    <property type="match status" value="1"/>
</dbReference>
<evidence type="ECO:0000256" key="4">
    <source>
        <dbReference type="ARBA" id="ARBA00022597"/>
    </source>
</evidence>
<accession>A0ABW8TKX3</accession>
<feature type="transmembrane region" description="Helical" evidence="9">
    <location>
        <begin position="251"/>
        <end position="276"/>
    </location>
</feature>
<evidence type="ECO:0000256" key="2">
    <source>
        <dbReference type="ARBA" id="ARBA00022448"/>
    </source>
</evidence>
<protein>
    <submittedName>
        <fullName evidence="10">PTS galactitol transporter subunit IIC</fullName>
    </submittedName>
</protein>
<feature type="transmembrane region" description="Helical" evidence="9">
    <location>
        <begin position="97"/>
        <end position="116"/>
    </location>
</feature>
<keyword evidence="3" id="KW-1003">Cell membrane</keyword>
<sequence length="445" mass="48927">MGIFKDIITTILSFKSYVLLPIIMLVLSIIIGLKLQKAIKSSITLGIGFVGIFIVFDYFVAKVGPVLKAVIARTGIKQNVMEVGWTPFAGISWSFKLVPLLILLILVINIILLFLKMTNTINIDIWNYWHFIFAAQLVYYFTNNAILSCLAAIFLLVLCIKFADWSSKDVEELTGLRGISITTLSAQAYYSFAVFMDKLFDRIPVLRNLEANPESIKNKLGFCGEPMSLGILMGAVLGIAAGYPVKDILDISITIAAVIYILPKMTAILGEGLMPISDGMKEYMLRKFPKFKDTNIGLDSSLIIGNPAVIVTGILLMPVALVFSFILPGIKFIPLGDLPNTIGAVVMIVVAMKGNVVRSFITGIPVIIGTLYTSSYMAKALTLLAKQTGYKVSGYDGLITSFYDGGNLLRFWCVRLFSGSLWTVACIPVVAFLIYFTYKTKRSNA</sequence>
<dbReference type="EMBL" id="JBJIAA010000029">
    <property type="protein sequence ID" value="MFL0253234.1"/>
    <property type="molecule type" value="Genomic_DNA"/>
</dbReference>
<gene>
    <name evidence="10" type="ORF">ACJDT4_22770</name>
</gene>
<dbReference type="PIRSF" id="PIRSF006304">
    <property type="entry name" value="GatC"/>
    <property type="match status" value="1"/>
</dbReference>
<feature type="transmembrane region" description="Helical" evidence="9">
    <location>
        <begin position="12"/>
        <end position="31"/>
    </location>
</feature>
<evidence type="ECO:0000313" key="10">
    <source>
        <dbReference type="EMBL" id="MFL0253234.1"/>
    </source>
</evidence>
<evidence type="ECO:0000313" key="11">
    <source>
        <dbReference type="Proteomes" id="UP001623592"/>
    </source>
</evidence>
<feature type="transmembrane region" description="Helical" evidence="9">
    <location>
        <begin position="137"/>
        <end position="163"/>
    </location>
</feature>
<keyword evidence="2" id="KW-0813">Transport</keyword>
<keyword evidence="8 9" id="KW-0472">Membrane</keyword>
<name>A0ABW8TKX3_9CLOT</name>
<evidence type="ECO:0000256" key="9">
    <source>
        <dbReference type="SAM" id="Phobius"/>
    </source>
</evidence>
<dbReference type="InterPro" id="IPR013853">
    <property type="entry name" value="EIIC-GAT"/>
</dbReference>
<feature type="transmembrane region" description="Helical" evidence="9">
    <location>
        <begin position="416"/>
        <end position="438"/>
    </location>
</feature>
<keyword evidence="5" id="KW-0598">Phosphotransferase system</keyword>
<feature type="transmembrane region" description="Helical" evidence="9">
    <location>
        <begin position="43"/>
        <end position="61"/>
    </location>
</feature>
<keyword evidence="6 9" id="KW-0812">Transmembrane</keyword>
<keyword evidence="7 9" id="KW-1133">Transmembrane helix</keyword>
<feature type="transmembrane region" description="Helical" evidence="9">
    <location>
        <begin position="296"/>
        <end position="326"/>
    </location>
</feature>
<organism evidence="10 11">
    <name type="scientific">Clostridium neuense</name>
    <dbReference type="NCBI Taxonomy" id="1728934"/>
    <lineage>
        <taxon>Bacteria</taxon>
        <taxon>Bacillati</taxon>
        <taxon>Bacillota</taxon>
        <taxon>Clostridia</taxon>
        <taxon>Eubacteriales</taxon>
        <taxon>Clostridiaceae</taxon>
        <taxon>Clostridium</taxon>
    </lineage>
</organism>
<proteinExistence type="predicted"/>
<evidence type="ECO:0000256" key="1">
    <source>
        <dbReference type="ARBA" id="ARBA00004651"/>
    </source>
</evidence>
<dbReference type="InterPro" id="IPR004703">
    <property type="entry name" value="PTS_sugar-sp_permease"/>
</dbReference>
<comment type="caution">
    <text evidence="10">The sequence shown here is derived from an EMBL/GenBank/DDBJ whole genome shotgun (WGS) entry which is preliminary data.</text>
</comment>
<dbReference type="Pfam" id="PF03611">
    <property type="entry name" value="EIIC-GAT"/>
    <property type="match status" value="1"/>
</dbReference>
<evidence type="ECO:0000256" key="5">
    <source>
        <dbReference type="ARBA" id="ARBA00022683"/>
    </source>
</evidence>
<reference evidence="10 11" key="1">
    <citation type="submission" date="2024-11" db="EMBL/GenBank/DDBJ databases">
        <authorList>
            <person name="Heng Y.C."/>
            <person name="Lim A.C.H."/>
            <person name="Lee J.K.Y."/>
            <person name="Kittelmann S."/>
        </authorList>
    </citation>
    <scope>NUCLEOTIDE SEQUENCE [LARGE SCALE GENOMIC DNA]</scope>
    <source>
        <strain evidence="10 11">WILCCON 0114</strain>
    </source>
</reference>
<dbReference type="Proteomes" id="UP001623592">
    <property type="component" value="Unassembled WGS sequence"/>
</dbReference>
<evidence type="ECO:0000256" key="8">
    <source>
        <dbReference type="ARBA" id="ARBA00023136"/>
    </source>
</evidence>
<keyword evidence="4" id="KW-0762">Sugar transport</keyword>
<evidence type="ECO:0000256" key="7">
    <source>
        <dbReference type="ARBA" id="ARBA00022989"/>
    </source>
</evidence>